<reference evidence="2" key="1">
    <citation type="journal article" date="2015" name="ISME J.">
        <title>Draft Genome Sequence of Streptomyces incarnatus NRRL8089, which Produces the Nucleoside Antibiotic Sinefungin.</title>
        <authorList>
            <person name="Oshima K."/>
            <person name="Hattori M."/>
            <person name="Shimizu H."/>
            <person name="Fukuda K."/>
            <person name="Nemoto M."/>
            <person name="Inagaki K."/>
            <person name="Tamura T."/>
        </authorList>
    </citation>
    <scope>NUCLEOTIDE SEQUENCE</scope>
    <source>
        <strain evidence="2">FACHB-1375</strain>
    </source>
</reference>
<keyword evidence="1" id="KW-1133">Transmembrane helix</keyword>
<dbReference type="EMBL" id="JACJPW010000073">
    <property type="protein sequence ID" value="MBD2184105.1"/>
    <property type="molecule type" value="Genomic_DNA"/>
</dbReference>
<dbReference type="RefSeq" id="WP_190469834.1">
    <property type="nucleotide sequence ID" value="NZ_JACJPW010000073.1"/>
</dbReference>
<comment type="caution">
    <text evidence="2">The sequence shown here is derived from an EMBL/GenBank/DDBJ whole genome shotgun (WGS) entry which is preliminary data.</text>
</comment>
<proteinExistence type="predicted"/>
<protein>
    <submittedName>
        <fullName evidence="2">Uncharacterized protein</fullName>
    </submittedName>
</protein>
<reference evidence="2" key="2">
    <citation type="submission" date="2020-08" db="EMBL/GenBank/DDBJ databases">
        <authorList>
            <person name="Chen M."/>
            <person name="Teng W."/>
            <person name="Zhao L."/>
            <person name="Hu C."/>
            <person name="Zhou Y."/>
            <person name="Han B."/>
            <person name="Song L."/>
            <person name="Shu W."/>
        </authorList>
    </citation>
    <scope>NUCLEOTIDE SEQUENCE</scope>
    <source>
        <strain evidence="2">FACHB-1375</strain>
    </source>
</reference>
<keyword evidence="3" id="KW-1185">Reference proteome</keyword>
<feature type="transmembrane region" description="Helical" evidence="1">
    <location>
        <begin position="48"/>
        <end position="69"/>
    </location>
</feature>
<dbReference type="Proteomes" id="UP000641646">
    <property type="component" value="Unassembled WGS sequence"/>
</dbReference>
<keyword evidence="1" id="KW-0812">Transmembrane</keyword>
<accession>A0A926VHQ9</accession>
<dbReference type="AlphaFoldDB" id="A0A926VHQ9"/>
<evidence type="ECO:0000313" key="3">
    <source>
        <dbReference type="Proteomes" id="UP000641646"/>
    </source>
</evidence>
<evidence type="ECO:0000313" key="2">
    <source>
        <dbReference type="EMBL" id="MBD2184105.1"/>
    </source>
</evidence>
<evidence type="ECO:0000256" key="1">
    <source>
        <dbReference type="SAM" id="Phobius"/>
    </source>
</evidence>
<sequence>MVILENTKTQLKLRYRPYYLWLGTTGWILGTFSIVLLIYWQLSPFMNFLWMPFFIIFNLIASAFVLIWPGRVIIYHFDKDYNSLSIQRRGLLKTKVSWYFMADILDVQLQSNGWQHHDASDYEIAIFLASGESVTLNLGIKSIAQKLETINLIRKFLGMPLEKVSKVDEKSMNSRTSQSRTQ</sequence>
<gene>
    <name evidence="2" type="ORF">H6G03_24050</name>
</gene>
<name>A0A926VHQ9_9CYAN</name>
<keyword evidence="1" id="KW-0472">Membrane</keyword>
<organism evidence="2 3">
    <name type="scientific">Aerosakkonema funiforme FACHB-1375</name>
    <dbReference type="NCBI Taxonomy" id="2949571"/>
    <lineage>
        <taxon>Bacteria</taxon>
        <taxon>Bacillati</taxon>
        <taxon>Cyanobacteriota</taxon>
        <taxon>Cyanophyceae</taxon>
        <taxon>Oscillatoriophycideae</taxon>
        <taxon>Aerosakkonematales</taxon>
        <taxon>Aerosakkonemataceae</taxon>
        <taxon>Aerosakkonema</taxon>
    </lineage>
</organism>
<feature type="transmembrane region" description="Helical" evidence="1">
    <location>
        <begin position="18"/>
        <end position="42"/>
    </location>
</feature>